<evidence type="ECO:0000313" key="1">
    <source>
        <dbReference type="EMBL" id="PTQ27409.1"/>
    </source>
</evidence>
<sequence>MKLALRLRISFALKCELDLRVRRSQKTWIPYKLCIFAVYALTSLYLSWKSISHLRELTFSYYRLYNHNSCANLYNLGSQISSGC</sequence>
<dbReference type="Gramene" id="Mp8g04320.1">
    <property type="protein sequence ID" value="Mp8g04320.1.cds1"/>
    <property type="gene ID" value="Mp8g04320"/>
</dbReference>
<dbReference type="Proteomes" id="UP000244005">
    <property type="component" value="Unassembled WGS sequence"/>
</dbReference>
<name>A0A2R6W0M7_MARPO</name>
<protein>
    <submittedName>
        <fullName evidence="1">Uncharacterized protein</fullName>
    </submittedName>
</protein>
<reference evidence="2" key="1">
    <citation type="journal article" date="2017" name="Cell">
        <title>Insights into land plant evolution garnered from the Marchantia polymorpha genome.</title>
        <authorList>
            <person name="Bowman J.L."/>
            <person name="Kohchi T."/>
            <person name="Yamato K.T."/>
            <person name="Jenkins J."/>
            <person name="Shu S."/>
            <person name="Ishizaki K."/>
            <person name="Yamaoka S."/>
            <person name="Nishihama R."/>
            <person name="Nakamura Y."/>
            <person name="Berger F."/>
            <person name="Adam C."/>
            <person name="Aki S.S."/>
            <person name="Althoff F."/>
            <person name="Araki T."/>
            <person name="Arteaga-Vazquez M.A."/>
            <person name="Balasubrmanian S."/>
            <person name="Barry K."/>
            <person name="Bauer D."/>
            <person name="Boehm C.R."/>
            <person name="Briginshaw L."/>
            <person name="Caballero-Perez J."/>
            <person name="Catarino B."/>
            <person name="Chen F."/>
            <person name="Chiyoda S."/>
            <person name="Chovatia M."/>
            <person name="Davies K.M."/>
            <person name="Delmans M."/>
            <person name="Demura T."/>
            <person name="Dierschke T."/>
            <person name="Dolan L."/>
            <person name="Dorantes-Acosta A.E."/>
            <person name="Eklund D.M."/>
            <person name="Florent S.N."/>
            <person name="Flores-Sandoval E."/>
            <person name="Fujiyama A."/>
            <person name="Fukuzawa H."/>
            <person name="Galik B."/>
            <person name="Grimanelli D."/>
            <person name="Grimwood J."/>
            <person name="Grossniklaus U."/>
            <person name="Hamada T."/>
            <person name="Haseloff J."/>
            <person name="Hetherington A.J."/>
            <person name="Higo A."/>
            <person name="Hirakawa Y."/>
            <person name="Hundley H.N."/>
            <person name="Ikeda Y."/>
            <person name="Inoue K."/>
            <person name="Inoue S.I."/>
            <person name="Ishida S."/>
            <person name="Jia Q."/>
            <person name="Kakita M."/>
            <person name="Kanazawa T."/>
            <person name="Kawai Y."/>
            <person name="Kawashima T."/>
            <person name="Kennedy M."/>
            <person name="Kinose K."/>
            <person name="Kinoshita T."/>
            <person name="Kohara Y."/>
            <person name="Koide E."/>
            <person name="Komatsu K."/>
            <person name="Kopischke S."/>
            <person name="Kubo M."/>
            <person name="Kyozuka J."/>
            <person name="Lagercrantz U."/>
            <person name="Lin S.S."/>
            <person name="Lindquist E."/>
            <person name="Lipzen A.M."/>
            <person name="Lu C.W."/>
            <person name="De Luna E."/>
            <person name="Martienssen R.A."/>
            <person name="Minamino N."/>
            <person name="Mizutani M."/>
            <person name="Mizutani M."/>
            <person name="Mochizuki N."/>
            <person name="Monte I."/>
            <person name="Mosher R."/>
            <person name="Nagasaki H."/>
            <person name="Nakagami H."/>
            <person name="Naramoto S."/>
            <person name="Nishitani K."/>
            <person name="Ohtani M."/>
            <person name="Okamoto T."/>
            <person name="Okumura M."/>
            <person name="Phillips J."/>
            <person name="Pollak B."/>
            <person name="Reinders A."/>
            <person name="Rovekamp M."/>
            <person name="Sano R."/>
            <person name="Sawa S."/>
            <person name="Schmid M.W."/>
            <person name="Shirakawa M."/>
            <person name="Solano R."/>
            <person name="Spunde A."/>
            <person name="Suetsugu N."/>
            <person name="Sugano S."/>
            <person name="Sugiyama A."/>
            <person name="Sun R."/>
            <person name="Suzuki Y."/>
            <person name="Takenaka M."/>
            <person name="Takezawa D."/>
            <person name="Tomogane H."/>
            <person name="Tsuzuki M."/>
            <person name="Ueda T."/>
            <person name="Umeda M."/>
            <person name="Ward J.M."/>
            <person name="Watanabe Y."/>
            <person name="Yazaki K."/>
            <person name="Yokoyama R."/>
            <person name="Yoshitake Y."/>
            <person name="Yotsui I."/>
            <person name="Zachgo S."/>
            <person name="Schmutz J."/>
        </authorList>
    </citation>
    <scope>NUCLEOTIDE SEQUENCE [LARGE SCALE GENOMIC DNA]</scope>
    <source>
        <strain evidence="2">Tak-1</strain>
    </source>
</reference>
<evidence type="ECO:0000313" key="2">
    <source>
        <dbReference type="Proteomes" id="UP000244005"/>
    </source>
</evidence>
<keyword evidence="2" id="KW-1185">Reference proteome</keyword>
<gene>
    <name evidence="1" type="ORF">MARPO_0200s0009</name>
</gene>
<proteinExistence type="predicted"/>
<organism evidence="1 2">
    <name type="scientific">Marchantia polymorpha</name>
    <name type="common">Common liverwort</name>
    <name type="synonym">Marchantia aquatica</name>
    <dbReference type="NCBI Taxonomy" id="3197"/>
    <lineage>
        <taxon>Eukaryota</taxon>
        <taxon>Viridiplantae</taxon>
        <taxon>Streptophyta</taxon>
        <taxon>Embryophyta</taxon>
        <taxon>Marchantiophyta</taxon>
        <taxon>Marchantiopsida</taxon>
        <taxon>Marchantiidae</taxon>
        <taxon>Marchantiales</taxon>
        <taxon>Marchantiaceae</taxon>
        <taxon>Marchantia</taxon>
    </lineage>
</organism>
<dbReference type="AlphaFoldDB" id="A0A2R6W0M7"/>
<accession>A0A2R6W0M7</accession>
<dbReference type="EMBL" id="KZ772868">
    <property type="protein sequence ID" value="PTQ27409.1"/>
    <property type="molecule type" value="Genomic_DNA"/>
</dbReference>